<evidence type="ECO:0000256" key="5">
    <source>
        <dbReference type="SAM" id="Phobius"/>
    </source>
</evidence>
<feature type="transmembrane region" description="Helical" evidence="5">
    <location>
        <begin position="121"/>
        <end position="143"/>
    </location>
</feature>
<dbReference type="Pfam" id="PF00083">
    <property type="entry name" value="Sugar_tr"/>
    <property type="match status" value="2"/>
</dbReference>
<dbReference type="InterPro" id="IPR005828">
    <property type="entry name" value="MFS_sugar_transport-like"/>
</dbReference>
<organism evidence="7 8">
    <name type="scientific">Aphidius gifuensis</name>
    <name type="common">Parasitoid wasp</name>
    <dbReference type="NCBI Taxonomy" id="684658"/>
    <lineage>
        <taxon>Eukaryota</taxon>
        <taxon>Metazoa</taxon>
        <taxon>Ecdysozoa</taxon>
        <taxon>Arthropoda</taxon>
        <taxon>Hexapoda</taxon>
        <taxon>Insecta</taxon>
        <taxon>Pterygota</taxon>
        <taxon>Neoptera</taxon>
        <taxon>Endopterygota</taxon>
        <taxon>Hymenoptera</taxon>
        <taxon>Apocrita</taxon>
        <taxon>Ichneumonoidea</taxon>
        <taxon>Braconidae</taxon>
        <taxon>Aphidiinae</taxon>
        <taxon>Aphidius</taxon>
    </lineage>
</organism>
<evidence type="ECO:0000256" key="3">
    <source>
        <dbReference type="ARBA" id="ARBA00022989"/>
    </source>
</evidence>
<dbReference type="InterPro" id="IPR005829">
    <property type="entry name" value="Sugar_transporter_CS"/>
</dbReference>
<comment type="caution">
    <text evidence="7">The sequence shown here is derived from an EMBL/GenBank/DDBJ whole genome shotgun (WGS) entry which is preliminary data.</text>
</comment>
<reference evidence="7 8" key="1">
    <citation type="submission" date="2020-08" db="EMBL/GenBank/DDBJ databases">
        <title>Aphidius gifuensis genome sequencing and assembly.</title>
        <authorList>
            <person name="Du Z."/>
        </authorList>
    </citation>
    <scope>NUCLEOTIDE SEQUENCE [LARGE SCALE GENOMIC DNA]</scope>
    <source>
        <strain evidence="7">YNYX2018</strain>
        <tissue evidence="7">Adults</tissue>
    </source>
</reference>
<dbReference type="SUPFAM" id="SSF103473">
    <property type="entry name" value="MFS general substrate transporter"/>
    <property type="match status" value="1"/>
</dbReference>
<dbReference type="EMBL" id="JACMRX010000002">
    <property type="protein sequence ID" value="KAF7995624.1"/>
    <property type="molecule type" value="Genomic_DNA"/>
</dbReference>
<keyword evidence="3 5" id="KW-1133">Transmembrane helix</keyword>
<keyword evidence="8" id="KW-1185">Reference proteome</keyword>
<dbReference type="InterPro" id="IPR050549">
    <property type="entry name" value="MFS_Trehalose_Transporter"/>
</dbReference>
<dbReference type="InterPro" id="IPR020846">
    <property type="entry name" value="MFS_dom"/>
</dbReference>
<comment type="subcellular location">
    <subcellularLocation>
        <location evidence="1">Membrane</location>
        <topology evidence="1">Multi-pass membrane protein</topology>
    </subcellularLocation>
</comment>
<feature type="transmembrane region" description="Helical" evidence="5">
    <location>
        <begin position="434"/>
        <end position="454"/>
    </location>
</feature>
<feature type="transmembrane region" description="Helical" evidence="5">
    <location>
        <begin position="178"/>
        <end position="198"/>
    </location>
</feature>
<proteinExistence type="predicted"/>
<keyword evidence="4 5" id="KW-0472">Membrane</keyword>
<evidence type="ECO:0000313" key="8">
    <source>
        <dbReference type="Proteomes" id="UP000639338"/>
    </source>
</evidence>
<feature type="transmembrane region" description="Helical" evidence="5">
    <location>
        <begin position="92"/>
        <end position="109"/>
    </location>
</feature>
<feature type="transmembrane region" description="Helical" evidence="5">
    <location>
        <begin position="337"/>
        <end position="360"/>
    </location>
</feature>
<feature type="domain" description="Major facilitator superfamily (MFS) profile" evidence="6">
    <location>
        <begin position="18"/>
        <end position="488"/>
    </location>
</feature>
<evidence type="ECO:0000256" key="4">
    <source>
        <dbReference type="ARBA" id="ARBA00023136"/>
    </source>
</evidence>
<evidence type="ECO:0000259" key="6">
    <source>
        <dbReference type="PROSITE" id="PS50850"/>
    </source>
</evidence>
<gene>
    <name evidence="7" type="ORF">HCN44_006731</name>
</gene>
<sequence length="502" mass="56216">MSDKVEYSYRTIFYEFWFGFHAMIGMIGPGMNIGYSSVALPVLTSDKNETIGSNYLYDNEQLATWFASIIAIANLIGCLFCGILMKTGRKNSMIFVSFLCTIGWLVIATSNNIPQLLIGRFITGFSTGVVSTPTIVYLAEISLPQHRIIMTTSSNFTFSIGVMLIYLLGFIIPNNWRLIAYLAALIPAISTICIAIFIPESPMWLLHKGNEKKARKSLFKIRGLKIETEEFKDEFKKMIDYNKKIIIEPINSIFNGIDNVELNKVNKNSIDSSTRSNSSSRLSVALRSFLKTSKKPDVWKPFIILNTYFFFQQFCGIASVVAYAVDFVEQSGVIADPFFITALIGMLQIIAALILVLMSAKIGTRPISLISGVGMSISLAFLIIYLKFIKGEHENYTSIPIICLFTFVLTGQFGFAAIPWTLLGELYPTKYVNILGPLTTCLGGFFNFITIQIYPSLVDIGMITTLCIYCLTSIIATIFIALFLPETRGKTNHEIEEKFRKK</sequence>
<feature type="transmembrane region" description="Helical" evidence="5">
    <location>
        <begin position="62"/>
        <end position="85"/>
    </location>
</feature>
<dbReference type="PROSITE" id="PS50850">
    <property type="entry name" value="MFS"/>
    <property type="match status" value="1"/>
</dbReference>
<dbReference type="InterPro" id="IPR036259">
    <property type="entry name" value="MFS_trans_sf"/>
</dbReference>
<keyword evidence="2 5" id="KW-0812">Transmembrane</keyword>
<evidence type="ECO:0000313" key="7">
    <source>
        <dbReference type="EMBL" id="KAF7995624.1"/>
    </source>
</evidence>
<feature type="transmembrane region" description="Helical" evidence="5">
    <location>
        <begin position="460"/>
        <end position="484"/>
    </location>
</feature>
<protein>
    <recommendedName>
        <fullName evidence="6">Major facilitator superfamily (MFS) profile domain-containing protein</fullName>
    </recommendedName>
</protein>
<accession>A0A835CT45</accession>
<evidence type="ECO:0000256" key="1">
    <source>
        <dbReference type="ARBA" id="ARBA00004141"/>
    </source>
</evidence>
<dbReference type="GO" id="GO:0022857">
    <property type="term" value="F:transmembrane transporter activity"/>
    <property type="evidence" value="ECO:0007669"/>
    <property type="project" value="InterPro"/>
</dbReference>
<name>A0A835CT45_APHGI</name>
<dbReference type="PANTHER" id="PTHR48021:SF1">
    <property type="entry name" value="GH07001P-RELATED"/>
    <property type="match status" value="1"/>
</dbReference>
<dbReference type="AlphaFoldDB" id="A0A835CT45"/>
<feature type="transmembrane region" description="Helical" evidence="5">
    <location>
        <begin position="302"/>
        <end position="325"/>
    </location>
</feature>
<feature type="transmembrane region" description="Helical" evidence="5">
    <location>
        <begin position="12"/>
        <end position="35"/>
    </location>
</feature>
<feature type="transmembrane region" description="Helical" evidence="5">
    <location>
        <begin position="367"/>
        <end position="386"/>
    </location>
</feature>
<dbReference type="PANTHER" id="PTHR48021">
    <property type="match status" value="1"/>
</dbReference>
<dbReference type="PROSITE" id="PS00217">
    <property type="entry name" value="SUGAR_TRANSPORT_2"/>
    <property type="match status" value="1"/>
</dbReference>
<dbReference type="Gene3D" id="1.20.1250.20">
    <property type="entry name" value="MFS general substrate transporter like domains"/>
    <property type="match status" value="1"/>
</dbReference>
<evidence type="ECO:0000256" key="2">
    <source>
        <dbReference type="ARBA" id="ARBA00022692"/>
    </source>
</evidence>
<feature type="transmembrane region" description="Helical" evidence="5">
    <location>
        <begin position="155"/>
        <end position="172"/>
    </location>
</feature>
<dbReference type="GO" id="GO:0016020">
    <property type="term" value="C:membrane"/>
    <property type="evidence" value="ECO:0007669"/>
    <property type="project" value="UniProtKB-SubCell"/>
</dbReference>
<feature type="transmembrane region" description="Helical" evidence="5">
    <location>
        <begin position="398"/>
        <end position="422"/>
    </location>
</feature>
<dbReference type="OrthoDB" id="6612291at2759"/>
<dbReference type="Proteomes" id="UP000639338">
    <property type="component" value="Unassembled WGS sequence"/>
</dbReference>